<keyword evidence="2" id="KW-1185">Reference proteome</keyword>
<protein>
    <submittedName>
        <fullName evidence="1">Uncharacterized protein</fullName>
    </submittedName>
</protein>
<proteinExistence type="predicted"/>
<dbReference type="Proteomes" id="UP000494365">
    <property type="component" value="Unassembled WGS sequence"/>
</dbReference>
<organism evidence="1 2">
    <name type="scientific">Paraburkholderia ultramafica</name>
    <dbReference type="NCBI Taxonomy" id="1544867"/>
    <lineage>
        <taxon>Bacteria</taxon>
        <taxon>Pseudomonadati</taxon>
        <taxon>Pseudomonadota</taxon>
        <taxon>Betaproteobacteria</taxon>
        <taxon>Burkholderiales</taxon>
        <taxon>Burkholderiaceae</taxon>
        <taxon>Paraburkholderia</taxon>
    </lineage>
</organism>
<gene>
    <name evidence="1" type="ORF">LMG28614_06517</name>
</gene>
<accession>A0A6S7BNY0</accession>
<dbReference type="AlphaFoldDB" id="A0A6S7BNY0"/>
<reference evidence="1 2" key="1">
    <citation type="submission" date="2020-04" db="EMBL/GenBank/DDBJ databases">
        <authorList>
            <person name="De Canck E."/>
        </authorList>
    </citation>
    <scope>NUCLEOTIDE SEQUENCE [LARGE SCALE GENOMIC DNA]</scope>
    <source>
        <strain evidence="1 2">LMG 28614</strain>
    </source>
</reference>
<sequence>MELLGNGALRYSAIDHLAFRDYMHELDSTQQDPGAAKCLESQHGSGTPLDRPVVLFHDIVEILDLADLDGRLTPGVHGMQPGQIGTTFVDGYDMPSPNFTDQRHTVSYVSSTLRTASNSSSMRRLSGKP</sequence>
<evidence type="ECO:0000313" key="2">
    <source>
        <dbReference type="Proteomes" id="UP000494365"/>
    </source>
</evidence>
<dbReference type="EMBL" id="CADIKK010000048">
    <property type="protein sequence ID" value="CAB3807029.1"/>
    <property type="molecule type" value="Genomic_DNA"/>
</dbReference>
<name>A0A6S7BNY0_9BURK</name>
<evidence type="ECO:0000313" key="1">
    <source>
        <dbReference type="EMBL" id="CAB3807029.1"/>
    </source>
</evidence>